<organism evidence="1 2">
    <name type="scientific">Dacryopinax primogenitus (strain DJM 731)</name>
    <name type="common">Brown rot fungus</name>
    <dbReference type="NCBI Taxonomy" id="1858805"/>
    <lineage>
        <taxon>Eukaryota</taxon>
        <taxon>Fungi</taxon>
        <taxon>Dikarya</taxon>
        <taxon>Basidiomycota</taxon>
        <taxon>Agaricomycotina</taxon>
        <taxon>Dacrymycetes</taxon>
        <taxon>Dacrymycetales</taxon>
        <taxon>Dacrymycetaceae</taxon>
        <taxon>Dacryopinax</taxon>
    </lineage>
</organism>
<dbReference type="AlphaFoldDB" id="M5FST1"/>
<evidence type="ECO:0000313" key="2">
    <source>
        <dbReference type="Proteomes" id="UP000030653"/>
    </source>
</evidence>
<evidence type="ECO:0000313" key="1">
    <source>
        <dbReference type="EMBL" id="EJT98319.1"/>
    </source>
</evidence>
<reference evidence="1 2" key="1">
    <citation type="journal article" date="2012" name="Science">
        <title>The Paleozoic origin of enzymatic lignin decomposition reconstructed from 31 fungal genomes.</title>
        <authorList>
            <person name="Floudas D."/>
            <person name="Binder M."/>
            <person name="Riley R."/>
            <person name="Barry K."/>
            <person name="Blanchette R.A."/>
            <person name="Henrissat B."/>
            <person name="Martinez A.T."/>
            <person name="Otillar R."/>
            <person name="Spatafora J.W."/>
            <person name="Yadav J.S."/>
            <person name="Aerts A."/>
            <person name="Benoit I."/>
            <person name="Boyd A."/>
            <person name="Carlson A."/>
            <person name="Copeland A."/>
            <person name="Coutinho P.M."/>
            <person name="de Vries R.P."/>
            <person name="Ferreira P."/>
            <person name="Findley K."/>
            <person name="Foster B."/>
            <person name="Gaskell J."/>
            <person name="Glotzer D."/>
            <person name="Gorecki P."/>
            <person name="Heitman J."/>
            <person name="Hesse C."/>
            <person name="Hori C."/>
            <person name="Igarashi K."/>
            <person name="Jurgens J.A."/>
            <person name="Kallen N."/>
            <person name="Kersten P."/>
            <person name="Kohler A."/>
            <person name="Kuees U."/>
            <person name="Kumar T.K.A."/>
            <person name="Kuo A."/>
            <person name="LaButti K."/>
            <person name="Larrondo L.F."/>
            <person name="Lindquist E."/>
            <person name="Ling A."/>
            <person name="Lombard V."/>
            <person name="Lucas S."/>
            <person name="Lundell T."/>
            <person name="Martin R."/>
            <person name="McLaughlin D.J."/>
            <person name="Morgenstern I."/>
            <person name="Morin E."/>
            <person name="Murat C."/>
            <person name="Nagy L.G."/>
            <person name="Nolan M."/>
            <person name="Ohm R.A."/>
            <person name="Patyshakuliyeva A."/>
            <person name="Rokas A."/>
            <person name="Ruiz-Duenas F.J."/>
            <person name="Sabat G."/>
            <person name="Salamov A."/>
            <person name="Samejima M."/>
            <person name="Schmutz J."/>
            <person name="Slot J.C."/>
            <person name="St John F."/>
            <person name="Stenlid J."/>
            <person name="Sun H."/>
            <person name="Sun S."/>
            <person name="Syed K."/>
            <person name="Tsang A."/>
            <person name="Wiebenga A."/>
            <person name="Young D."/>
            <person name="Pisabarro A."/>
            <person name="Eastwood D.C."/>
            <person name="Martin F."/>
            <person name="Cullen D."/>
            <person name="Grigoriev I.V."/>
            <person name="Hibbett D.S."/>
        </authorList>
    </citation>
    <scope>NUCLEOTIDE SEQUENCE [LARGE SCALE GENOMIC DNA]</scope>
    <source>
        <strain evidence="1 2">DJM-731 SS1</strain>
    </source>
</reference>
<dbReference type="HOGENOM" id="CLU_2158272_0_0_1"/>
<name>M5FST1_DACPD</name>
<sequence length="111" mass="13115">MSMEGLCTEFMRLRQHIYVDESKLCRITAGTRHWELDPFDDLGNDSDSVDHEDDMEEDDGSAAHLAHWLGRMTENEVLKSPREDVLWWLVELQRELIKLDKKIGELWLEED</sequence>
<dbReference type="EMBL" id="JH795873">
    <property type="protein sequence ID" value="EJT98319.1"/>
    <property type="molecule type" value="Genomic_DNA"/>
</dbReference>
<dbReference type="GeneID" id="63684179"/>
<protein>
    <submittedName>
        <fullName evidence="1">Uncharacterized protein</fullName>
    </submittedName>
</protein>
<accession>M5FST1</accession>
<keyword evidence="2" id="KW-1185">Reference proteome</keyword>
<dbReference type="Proteomes" id="UP000030653">
    <property type="component" value="Unassembled WGS sequence"/>
</dbReference>
<proteinExistence type="predicted"/>
<gene>
    <name evidence="1" type="ORF">DACRYDRAFT_110759</name>
</gene>
<dbReference type="RefSeq" id="XP_040625217.1">
    <property type="nucleotide sequence ID" value="XM_040769117.1"/>
</dbReference>